<keyword evidence="1 3" id="KW-0807">Transducer</keyword>
<dbReference type="Proteomes" id="UP001355206">
    <property type="component" value="Unassembled WGS sequence"/>
</dbReference>
<proteinExistence type="inferred from homology"/>
<comment type="similarity">
    <text evidence="2">Belongs to the methyl-accepting chemotaxis (MCP) protein family.</text>
</comment>
<dbReference type="Gene3D" id="6.10.340.10">
    <property type="match status" value="1"/>
</dbReference>
<evidence type="ECO:0000259" key="5">
    <source>
        <dbReference type="PROSITE" id="PS50111"/>
    </source>
</evidence>
<dbReference type="PROSITE" id="PS50111">
    <property type="entry name" value="CHEMOTAXIS_TRANSDUC_2"/>
    <property type="match status" value="1"/>
</dbReference>
<dbReference type="Gene3D" id="1.10.287.950">
    <property type="entry name" value="Methyl-accepting chemotaxis protein"/>
    <property type="match status" value="1"/>
</dbReference>
<feature type="domain" description="Methyl-accepting transducer" evidence="5">
    <location>
        <begin position="442"/>
        <end position="667"/>
    </location>
</feature>
<dbReference type="PANTHER" id="PTHR32089:SF112">
    <property type="entry name" value="LYSOZYME-LIKE PROTEIN-RELATED"/>
    <property type="match status" value="1"/>
</dbReference>
<evidence type="ECO:0000313" key="8">
    <source>
        <dbReference type="Proteomes" id="UP001355206"/>
    </source>
</evidence>
<evidence type="ECO:0000313" key="7">
    <source>
        <dbReference type="EMBL" id="MEE7492687.1"/>
    </source>
</evidence>
<evidence type="ECO:0000256" key="2">
    <source>
        <dbReference type="ARBA" id="ARBA00029447"/>
    </source>
</evidence>
<reference evidence="7 8" key="1">
    <citation type="journal article" date="2012" name="Genet. Mol. Biol.">
        <title>Analysis of 16S rRNA and mxaF genes revealing insights into Methylobacterium niche-specific plant association.</title>
        <authorList>
            <person name="Dourado M.N."/>
            <person name="Andreote F.D."/>
            <person name="Dini-Andreote F."/>
            <person name="Conti R."/>
            <person name="Araujo J.M."/>
            <person name="Araujo W.L."/>
        </authorList>
    </citation>
    <scope>NUCLEOTIDE SEQUENCE [LARGE SCALE GENOMIC DNA]</scope>
    <source>
        <strain evidence="7 8">TC3-10</strain>
    </source>
</reference>
<dbReference type="PROSITE" id="PS50885">
    <property type="entry name" value="HAMP"/>
    <property type="match status" value="1"/>
</dbReference>
<dbReference type="InterPro" id="IPR004089">
    <property type="entry name" value="MCPsignal_dom"/>
</dbReference>
<evidence type="ECO:0000256" key="4">
    <source>
        <dbReference type="SAM" id="Phobius"/>
    </source>
</evidence>
<accession>A0ABU7TS62</accession>
<keyword evidence="4" id="KW-0812">Transmembrane</keyword>
<dbReference type="RefSeq" id="WP_331303093.1">
    <property type="nucleotide sequence ID" value="NZ_MLCA01000010.1"/>
</dbReference>
<feature type="domain" description="HAMP" evidence="6">
    <location>
        <begin position="348"/>
        <end position="401"/>
    </location>
</feature>
<keyword evidence="8" id="KW-1185">Reference proteome</keyword>
<dbReference type="PANTHER" id="PTHR32089">
    <property type="entry name" value="METHYL-ACCEPTING CHEMOTAXIS PROTEIN MCPB"/>
    <property type="match status" value="1"/>
</dbReference>
<organism evidence="7 8">
    <name type="scientific">Methylobacterium oryzae</name>
    <dbReference type="NCBI Taxonomy" id="334852"/>
    <lineage>
        <taxon>Bacteria</taxon>
        <taxon>Pseudomonadati</taxon>
        <taxon>Pseudomonadota</taxon>
        <taxon>Alphaproteobacteria</taxon>
        <taxon>Hyphomicrobiales</taxon>
        <taxon>Methylobacteriaceae</taxon>
        <taxon>Methylobacterium</taxon>
    </lineage>
</organism>
<protein>
    <submittedName>
        <fullName evidence="7">Chemotaxis protein</fullName>
    </submittedName>
</protein>
<sequence length="693" mass="71016">MRVRDLSIRTTMSLVLVVMATIMLGYATGAVRGARQRASEAERVITLVRASRALLQTLNVTRFERGATLQFLAAAEPVEAGTRASLYADRRRAIAGLAAAQPLLDGLDLSAVAATLGRLQEASGRVERLRPRVDAALNLSGARRDGAVSSEAKAAFQEMLDALIATSDAVDAAIPLSDGILRRDLALKRAAWSTRMANGAVALRVQTSLAAGVSWSLDETIAAAEERGRLDAAWKAATEAASDASETVRAAFRRAQANNFDGAPLARRRAVAHALSRGAPPGLTLAEARSLDTPEQVTLVDLAFVCLDEMSARAEALSGAARSTLLRDGVALCATLLLVALGMLALFRGVLRPIRRITAAMEALAAGDAAVLVPGLRRRNEIGAMARAVQVFKDNLVRSRRLEAEADEARQAAEAQRRSSVRETAERFEGAVGGVIAQVSAAAAALQATARSMTETAAETAGQSTTVAAAAEQAASNVGTVAAAAEELGASVEEIGRQVDGSASLARAAVAEADQTGALVQELSEAVTRIGDVVGLISTIAGQTNLLALNVTIEAARAGAAGRGFAVVATEVKALAEQTARATQEIAGQIGRVQASTGQAVAAIGTITARIRDIDGVATSIAVAVEQQGAATREIVRNVGQAAQGAAAVTGHIAGVAAASAAGEVLGAAAALSAQAARLTAEVGRFLDGVRAA</sequence>
<dbReference type="Pfam" id="PF00015">
    <property type="entry name" value="MCPsignal"/>
    <property type="match status" value="1"/>
</dbReference>
<name>A0ABU7TS62_9HYPH</name>
<keyword evidence="4" id="KW-1133">Transmembrane helix</keyword>
<dbReference type="SMART" id="SM00283">
    <property type="entry name" value="MA"/>
    <property type="match status" value="1"/>
</dbReference>
<dbReference type="InterPro" id="IPR003660">
    <property type="entry name" value="HAMP_dom"/>
</dbReference>
<dbReference type="CDD" id="cd06225">
    <property type="entry name" value="HAMP"/>
    <property type="match status" value="1"/>
</dbReference>
<dbReference type="Pfam" id="PF00672">
    <property type="entry name" value="HAMP"/>
    <property type="match status" value="1"/>
</dbReference>
<evidence type="ECO:0000256" key="3">
    <source>
        <dbReference type="PROSITE-ProRule" id="PRU00284"/>
    </source>
</evidence>
<dbReference type="SMART" id="SM00304">
    <property type="entry name" value="HAMP"/>
    <property type="match status" value="1"/>
</dbReference>
<feature type="transmembrane region" description="Helical" evidence="4">
    <location>
        <begin position="329"/>
        <end position="351"/>
    </location>
</feature>
<gene>
    <name evidence="7" type="ORF">MOTC310_20280</name>
</gene>
<evidence type="ECO:0000256" key="1">
    <source>
        <dbReference type="ARBA" id="ARBA00023224"/>
    </source>
</evidence>
<evidence type="ECO:0000259" key="6">
    <source>
        <dbReference type="PROSITE" id="PS50885"/>
    </source>
</evidence>
<dbReference type="EMBL" id="MLCA01000010">
    <property type="protein sequence ID" value="MEE7492687.1"/>
    <property type="molecule type" value="Genomic_DNA"/>
</dbReference>
<dbReference type="SUPFAM" id="SSF58104">
    <property type="entry name" value="Methyl-accepting chemotaxis protein (MCP) signaling domain"/>
    <property type="match status" value="1"/>
</dbReference>
<comment type="caution">
    <text evidence="7">The sequence shown here is derived from an EMBL/GenBank/DDBJ whole genome shotgun (WGS) entry which is preliminary data.</text>
</comment>
<keyword evidence="4" id="KW-0472">Membrane</keyword>